<sequence length="178" mass="20122">MSLEYNFYVTVKEVLSTHALDVTNFLLQNKVTIEDDINEIEKRACSDCNKDLTDIELIPLDDMQVADALKEVSPDEVQAICYVAGYVARKHGKRYSNKVTIEDDINEIEKRACSDCNKDLTDIEMIPLDHMQEADALKELSPDEVQAICYVAGYVERKRGIDTCILPVDPKNAYAAKQ</sequence>
<protein>
    <submittedName>
        <fullName evidence="1">Uncharacterized protein</fullName>
    </submittedName>
</protein>
<proteinExistence type="predicted"/>
<keyword evidence="2" id="KW-1185">Reference proteome</keyword>
<dbReference type="EMBL" id="BMAT01005738">
    <property type="protein sequence ID" value="GFR99065.1"/>
    <property type="molecule type" value="Genomic_DNA"/>
</dbReference>
<name>A0AAV4HQV2_9GAST</name>
<gene>
    <name evidence="1" type="ORF">ElyMa_002783800</name>
</gene>
<accession>A0AAV4HQV2</accession>
<comment type="caution">
    <text evidence="1">The sequence shown here is derived from an EMBL/GenBank/DDBJ whole genome shotgun (WGS) entry which is preliminary data.</text>
</comment>
<evidence type="ECO:0000313" key="1">
    <source>
        <dbReference type="EMBL" id="GFR99065.1"/>
    </source>
</evidence>
<dbReference type="AlphaFoldDB" id="A0AAV4HQV2"/>
<organism evidence="1 2">
    <name type="scientific">Elysia marginata</name>
    <dbReference type="NCBI Taxonomy" id="1093978"/>
    <lineage>
        <taxon>Eukaryota</taxon>
        <taxon>Metazoa</taxon>
        <taxon>Spiralia</taxon>
        <taxon>Lophotrochozoa</taxon>
        <taxon>Mollusca</taxon>
        <taxon>Gastropoda</taxon>
        <taxon>Heterobranchia</taxon>
        <taxon>Euthyneura</taxon>
        <taxon>Panpulmonata</taxon>
        <taxon>Sacoglossa</taxon>
        <taxon>Placobranchoidea</taxon>
        <taxon>Plakobranchidae</taxon>
        <taxon>Elysia</taxon>
    </lineage>
</organism>
<dbReference type="Proteomes" id="UP000762676">
    <property type="component" value="Unassembled WGS sequence"/>
</dbReference>
<evidence type="ECO:0000313" key="2">
    <source>
        <dbReference type="Proteomes" id="UP000762676"/>
    </source>
</evidence>
<reference evidence="1 2" key="1">
    <citation type="journal article" date="2021" name="Elife">
        <title>Chloroplast acquisition without the gene transfer in kleptoplastic sea slugs, Plakobranchus ocellatus.</title>
        <authorList>
            <person name="Maeda T."/>
            <person name="Takahashi S."/>
            <person name="Yoshida T."/>
            <person name="Shimamura S."/>
            <person name="Takaki Y."/>
            <person name="Nagai Y."/>
            <person name="Toyoda A."/>
            <person name="Suzuki Y."/>
            <person name="Arimoto A."/>
            <person name="Ishii H."/>
            <person name="Satoh N."/>
            <person name="Nishiyama T."/>
            <person name="Hasebe M."/>
            <person name="Maruyama T."/>
            <person name="Minagawa J."/>
            <person name="Obokata J."/>
            <person name="Shigenobu S."/>
        </authorList>
    </citation>
    <scope>NUCLEOTIDE SEQUENCE [LARGE SCALE GENOMIC DNA]</scope>
</reference>